<gene>
    <name evidence="3" type="ORF">FisN_5Hh123</name>
</gene>
<comment type="caution">
    <text evidence="3">The sequence shown here is derived from an EMBL/GenBank/DDBJ whole genome shotgun (WGS) entry which is preliminary data.</text>
</comment>
<dbReference type="Proteomes" id="UP000198406">
    <property type="component" value="Unassembled WGS sequence"/>
</dbReference>
<evidence type="ECO:0000259" key="2">
    <source>
        <dbReference type="Pfam" id="PF20710"/>
    </source>
</evidence>
<proteinExistence type="predicted"/>
<name>A0A1Z5JUE3_FISSO</name>
<feature type="compositionally biased region" description="Acidic residues" evidence="1">
    <location>
        <begin position="117"/>
        <end position="126"/>
    </location>
</feature>
<feature type="domain" description="DUF6824" evidence="2">
    <location>
        <begin position="21"/>
        <end position="106"/>
    </location>
</feature>
<evidence type="ECO:0000256" key="1">
    <source>
        <dbReference type="SAM" id="MobiDB-lite"/>
    </source>
</evidence>
<dbReference type="EMBL" id="BDSP01000117">
    <property type="protein sequence ID" value="GAX17472.1"/>
    <property type="molecule type" value="Genomic_DNA"/>
</dbReference>
<dbReference type="InParanoid" id="A0A1Z5JUE3"/>
<dbReference type="Pfam" id="PF20710">
    <property type="entry name" value="DUF6824"/>
    <property type="match status" value="1"/>
</dbReference>
<accession>A0A1Z5JUE3</accession>
<dbReference type="InterPro" id="IPR049227">
    <property type="entry name" value="DUF6824"/>
</dbReference>
<sequence length="465" mass="51254">MASQEHYEGPGIPMDRVNSNDVLSGRGNFVNYHSGNENFRALVRKHKVAYVACPKPQKGKFSKLIVDEIRRMNPPGRFLKQDPVSKLWYDIGEKKALDKTRQALREGAPDIMKEMGGDTDDEDIDEPPTSSYGHGANGAIPQMALSNGHGMSMMAGIPQDGSMGMASFANNNNRVQTQHLGPTIQGQTIQNFQTSPFSSNHSAPLQRGVVSHMSMPYGGLSSIVQQLHQDQHQQQQQIRHQPLQHEQIGSMDHQLQLQAPLMRSVIRHNSAPPLGMMQNVTASMGNINLLGNQMQQQPSTSFQSNFMDLQNNHTNPGQSLNNFVSPGMSIPDPGPVSQLPPPRRVPVKGLGATGNMRSQLKREASDNSIGFEGILNGQNQLSSIMDLSMSENMDDDIVAPMRVQERKLNGFKPGFGGGIDMDMSTATLDRMSDFGESTTRFSESTNNISFSNVFEESDKDYAFQR</sequence>
<evidence type="ECO:0000313" key="4">
    <source>
        <dbReference type="Proteomes" id="UP000198406"/>
    </source>
</evidence>
<protein>
    <recommendedName>
        <fullName evidence="2">DUF6824 domain-containing protein</fullName>
    </recommendedName>
</protein>
<dbReference type="OrthoDB" id="43712at2759"/>
<evidence type="ECO:0000313" key="3">
    <source>
        <dbReference type="EMBL" id="GAX17472.1"/>
    </source>
</evidence>
<organism evidence="3 4">
    <name type="scientific">Fistulifera solaris</name>
    <name type="common">Oleaginous diatom</name>
    <dbReference type="NCBI Taxonomy" id="1519565"/>
    <lineage>
        <taxon>Eukaryota</taxon>
        <taxon>Sar</taxon>
        <taxon>Stramenopiles</taxon>
        <taxon>Ochrophyta</taxon>
        <taxon>Bacillariophyta</taxon>
        <taxon>Bacillariophyceae</taxon>
        <taxon>Bacillariophycidae</taxon>
        <taxon>Naviculales</taxon>
        <taxon>Naviculaceae</taxon>
        <taxon>Fistulifera</taxon>
    </lineage>
</organism>
<keyword evidence="4" id="KW-1185">Reference proteome</keyword>
<feature type="region of interest" description="Disordered" evidence="1">
    <location>
        <begin position="111"/>
        <end position="135"/>
    </location>
</feature>
<reference evidence="3 4" key="1">
    <citation type="journal article" date="2015" name="Plant Cell">
        <title>Oil accumulation by the oleaginous diatom Fistulifera solaris as revealed by the genome and transcriptome.</title>
        <authorList>
            <person name="Tanaka T."/>
            <person name="Maeda Y."/>
            <person name="Veluchamy A."/>
            <person name="Tanaka M."/>
            <person name="Abida H."/>
            <person name="Marechal E."/>
            <person name="Bowler C."/>
            <person name="Muto M."/>
            <person name="Sunaga Y."/>
            <person name="Tanaka M."/>
            <person name="Yoshino T."/>
            <person name="Taniguchi T."/>
            <person name="Fukuda Y."/>
            <person name="Nemoto M."/>
            <person name="Matsumoto M."/>
            <person name="Wong P.S."/>
            <person name="Aburatani S."/>
            <person name="Fujibuchi W."/>
        </authorList>
    </citation>
    <scope>NUCLEOTIDE SEQUENCE [LARGE SCALE GENOMIC DNA]</scope>
    <source>
        <strain evidence="3 4">JPCC DA0580</strain>
    </source>
</reference>
<dbReference type="AlphaFoldDB" id="A0A1Z5JUE3"/>